<evidence type="ECO:0000313" key="7">
    <source>
        <dbReference type="Proteomes" id="UP000287033"/>
    </source>
</evidence>
<feature type="chain" id="PRO_5019095691" description="EMI domain-containing protein" evidence="4">
    <location>
        <begin position="23"/>
        <end position="70"/>
    </location>
</feature>
<sequence>MKPLCMLPEVLLLCNLLLPACPLNPSDPNVCSRWESYSVTKQEALLTPHDEPYKEDCDDPRSRFKCTRHK</sequence>
<feature type="domain" description="EMI" evidence="5">
    <location>
        <begin position="27"/>
        <end position="70"/>
    </location>
</feature>
<comment type="caution">
    <text evidence="6">The sequence shown here is derived from an EMBL/GenBank/DDBJ whole genome shotgun (WGS) entry which is preliminary data.</text>
</comment>
<dbReference type="OrthoDB" id="409374at2759"/>
<evidence type="ECO:0000259" key="5">
    <source>
        <dbReference type="PROSITE" id="PS51041"/>
    </source>
</evidence>
<evidence type="ECO:0000313" key="6">
    <source>
        <dbReference type="EMBL" id="GCC41229.1"/>
    </source>
</evidence>
<evidence type="ECO:0000256" key="4">
    <source>
        <dbReference type="SAM" id="SignalP"/>
    </source>
</evidence>
<dbReference type="Proteomes" id="UP000287033">
    <property type="component" value="Unassembled WGS sequence"/>
</dbReference>
<keyword evidence="1 4" id="KW-0732">Signal</keyword>
<keyword evidence="2" id="KW-1015">Disulfide bond</keyword>
<name>A0A401TF06_CHIPU</name>
<feature type="non-terminal residue" evidence="6">
    <location>
        <position position="1"/>
    </location>
</feature>
<dbReference type="PROSITE" id="PS51041">
    <property type="entry name" value="EMI"/>
    <property type="match status" value="1"/>
</dbReference>
<dbReference type="EMBL" id="BEZZ01051562">
    <property type="protein sequence ID" value="GCC41229.1"/>
    <property type="molecule type" value="Genomic_DNA"/>
</dbReference>
<organism evidence="6 7">
    <name type="scientific">Chiloscyllium punctatum</name>
    <name type="common">Brownbanded bambooshark</name>
    <name type="synonym">Hemiscyllium punctatum</name>
    <dbReference type="NCBI Taxonomy" id="137246"/>
    <lineage>
        <taxon>Eukaryota</taxon>
        <taxon>Metazoa</taxon>
        <taxon>Chordata</taxon>
        <taxon>Craniata</taxon>
        <taxon>Vertebrata</taxon>
        <taxon>Chondrichthyes</taxon>
        <taxon>Elasmobranchii</taxon>
        <taxon>Galeomorphii</taxon>
        <taxon>Galeoidea</taxon>
        <taxon>Orectolobiformes</taxon>
        <taxon>Hemiscylliidae</taxon>
        <taxon>Chiloscyllium</taxon>
    </lineage>
</organism>
<dbReference type="STRING" id="137246.A0A401TF06"/>
<feature type="compositionally biased region" description="Basic and acidic residues" evidence="3">
    <location>
        <begin position="50"/>
        <end position="62"/>
    </location>
</feature>
<evidence type="ECO:0000256" key="2">
    <source>
        <dbReference type="ARBA" id="ARBA00023157"/>
    </source>
</evidence>
<proteinExistence type="predicted"/>
<dbReference type="InterPro" id="IPR011489">
    <property type="entry name" value="EMI_domain"/>
</dbReference>
<gene>
    <name evidence="6" type="ORF">chiPu_0025068</name>
</gene>
<dbReference type="AlphaFoldDB" id="A0A401TF06"/>
<feature type="region of interest" description="Disordered" evidence="3">
    <location>
        <begin position="50"/>
        <end position="70"/>
    </location>
</feature>
<feature type="signal peptide" evidence="4">
    <location>
        <begin position="1"/>
        <end position="22"/>
    </location>
</feature>
<keyword evidence="7" id="KW-1185">Reference proteome</keyword>
<protein>
    <recommendedName>
        <fullName evidence="5">EMI domain-containing protein</fullName>
    </recommendedName>
</protein>
<reference evidence="6 7" key="1">
    <citation type="journal article" date="2018" name="Nat. Ecol. Evol.">
        <title>Shark genomes provide insights into elasmobranch evolution and the origin of vertebrates.</title>
        <authorList>
            <person name="Hara Y"/>
            <person name="Yamaguchi K"/>
            <person name="Onimaru K"/>
            <person name="Kadota M"/>
            <person name="Koyanagi M"/>
            <person name="Keeley SD"/>
            <person name="Tatsumi K"/>
            <person name="Tanaka K"/>
            <person name="Motone F"/>
            <person name="Kageyama Y"/>
            <person name="Nozu R"/>
            <person name="Adachi N"/>
            <person name="Nishimura O"/>
            <person name="Nakagawa R"/>
            <person name="Tanegashima C"/>
            <person name="Kiyatake I"/>
            <person name="Matsumoto R"/>
            <person name="Murakumo K"/>
            <person name="Nishida K"/>
            <person name="Terakita A"/>
            <person name="Kuratani S"/>
            <person name="Sato K"/>
            <person name="Hyodo S Kuraku.S."/>
        </authorList>
    </citation>
    <scope>NUCLEOTIDE SEQUENCE [LARGE SCALE GENOMIC DNA]</scope>
</reference>
<evidence type="ECO:0000256" key="3">
    <source>
        <dbReference type="SAM" id="MobiDB-lite"/>
    </source>
</evidence>
<evidence type="ECO:0000256" key="1">
    <source>
        <dbReference type="ARBA" id="ARBA00022729"/>
    </source>
</evidence>
<accession>A0A401TF06</accession>